<evidence type="ECO:0000313" key="14">
    <source>
        <dbReference type="EMBL" id="CBY26214.1"/>
    </source>
</evidence>
<dbReference type="GO" id="GO:0005524">
    <property type="term" value="F:ATP binding"/>
    <property type="evidence" value="ECO:0007669"/>
    <property type="project" value="UniProtKB-UniRule"/>
</dbReference>
<comment type="subunit">
    <text evidence="3 12">Monomer.</text>
</comment>
<evidence type="ECO:0000256" key="6">
    <source>
        <dbReference type="ARBA" id="ARBA00022723"/>
    </source>
</evidence>
<dbReference type="Gene3D" id="1.20.120.1910">
    <property type="entry name" value="Cysteine-tRNA ligase, C-terminal anti-codon recognition domain"/>
    <property type="match status" value="1"/>
</dbReference>
<protein>
    <recommendedName>
        <fullName evidence="12">Cysteine--tRNA ligase</fullName>
        <ecNumber evidence="12">6.1.1.16</ecNumber>
    </recommendedName>
    <alternativeName>
        <fullName evidence="12">Cysteinyl-tRNA synthetase</fullName>
        <shortName evidence="12">CysRS</shortName>
    </alternativeName>
</protein>
<dbReference type="CDD" id="cd07963">
    <property type="entry name" value="Anticodon_Ia_Cys"/>
    <property type="match status" value="1"/>
</dbReference>
<keyword evidence="4 12" id="KW-0963">Cytoplasm</keyword>
<dbReference type="InterPro" id="IPR015803">
    <property type="entry name" value="Cys-tRNA-ligase"/>
</dbReference>
<feature type="binding site" evidence="12">
    <location>
        <position position="269"/>
    </location>
    <ligand>
        <name>ATP</name>
        <dbReference type="ChEBI" id="CHEBI:30616"/>
    </ligand>
</feature>
<dbReference type="GO" id="GO:0008270">
    <property type="term" value="F:zinc ion binding"/>
    <property type="evidence" value="ECO:0007669"/>
    <property type="project" value="UniProtKB-UniRule"/>
</dbReference>
<dbReference type="EMBL" id="FR729477">
    <property type="protein sequence ID" value="CBY26214.1"/>
    <property type="molecule type" value="Genomic_DNA"/>
</dbReference>
<dbReference type="FunFam" id="3.40.50.620:FF:000009">
    <property type="entry name" value="Cysteine--tRNA ligase"/>
    <property type="match status" value="1"/>
</dbReference>
<dbReference type="EC" id="6.1.1.16" evidence="12"/>
<evidence type="ECO:0000256" key="3">
    <source>
        <dbReference type="ARBA" id="ARBA00011245"/>
    </source>
</evidence>
<evidence type="ECO:0000256" key="12">
    <source>
        <dbReference type="HAMAP-Rule" id="MF_00041"/>
    </source>
</evidence>
<evidence type="ECO:0000256" key="7">
    <source>
        <dbReference type="ARBA" id="ARBA00022741"/>
    </source>
</evidence>
<dbReference type="GO" id="GO:0006423">
    <property type="term" value="P:cysteinyl-tRNA aminoacylation"/>
    <property type="evidence" value="ECO:0007669"/>
    <property type="project" value="UniProtKB-UniRule"/>
</dbReference>
<feature type="binding site" evidence="12">
    <location>
        <position position="238"/>
    </location>
    <ligand>
        <name>Zn(2+)</name>
        <dbReference type="ChEBI" id="CHEBI:29105"/>
    </ligand>
</feature>
<dbReference type="NCBIfam" id="TIGR00435">
    <property type="entry name" value="cysS"/>
    <property type="match status" value="1"/>
</dbReference>
<keyword evidence="8 12" id="KW-0862">Zinc</keyword>
<dbReference type="CDD" id="cd00672">
    <property type="entry name" value="CysRS_core"/>
    <property type="match status" value="1"/>
</dbReference>
<comment type="subcellular location">
    <subcellularLocation>
        <location evidence="1 12">Cytoplasm</location>
    </subcellularLocation>
</comment>
<keyword evidence="10 12" id="KW-0648">Protein biosynthesis</keyword>
<dbReference type="PANTHER" id="PTHR10890:SF3">
    <property type="entry name" value="CYSTEINE--TRNA LIGASE, CYTOPLASMIC"/>
    <property type="match status" value="1"/>
</dbReference>
<feature type="short sequence motif" description="'KMSKS' region" evidence="12">
    <location>
        <begin position="266"/>
        <end position="270"/>
    </location>
</feature>
<comment type="similarity">
    <text evidence="2 12">Belongs to the class-I aminoacyl-tRNA synthetase family.</text>
</comment>
<dbReference type="KEGG" id="yey:Y11_19671"/>
<gene>
    <name evidence="12" type="primary">cysS</name>
    <name evidence="14" type="ordered locus">Y11_19671</name>
</gene>
<feature type="binding site" evidence="12">
    <location>
        <position position="209"/>
    </location>
    <ligand>
        <name>Zn(2+)</name>
        <dbReference type="ChEBI" id="CHEBI:29105"/>
    </ligand>
</feature>
<evidence type="ECO:0000256" key="8">
    <source>
        <dbReference type="ARBA" id="ARBA00022833"/>
    </source>
</evidence>
<dbReference type="Pfam" id="PF01406">
    <property type="entry name" value="tRNA-synt_1e"/>
    <property type="match status" value="1"/>
</dbReference>
<evidence type="ECO:0000313" key="15">
    <source>
        <dbReference type="Proteomes" id="UP000008084"/>
    </source>
</evidence>
<evidence type="ECO:0000256" key="1">
    <source>
        <dbReference type="ARBA" id="ARBA00004496"/>
    </source>
</evidence>
<dbReference type="HOGENOM" id="CLU_013528_0_1_6"/>
<dbReference type="InterPro" id="IPR032678">
    <property type="entry name" value="tRNA-synt_1_cat_dom"/>
</dbReference>
<dbReference type="InterPro" id="IPR009080">
    <property type="entry name" value="tRNAsynth_Ia_anticodon-bd"/>
</dbReference>
<dbReference type="InterPro" id="IPR056411">
    <property type="entry name" value="CysS_C"/>
</dbReference>
<keyword evidence="11 12" id="KW-0030">Aminoacyl-tRNA synthetase</keyword>
<evidence type="ECO:0000256" key="10">
    <source>
        <dbReference type="ARBA" id="ARBA00022917"/>
    </source>
</evidence>
<dbReference type="GO" id="GO:0005829">
    <property type="term" value="C:cytosol"/>
    <property type="evidence" value="ECO:0007669"/>
    <property type="project" value="TreeGrafter"/>
</dbReference>
<keyword evidence="5 12" id="KW-0436">Ligase</keyword>
<evidence type="ECO:0000256" key="2">
    <source>
        <dbReference type="ARBA" id="ARBA00005594"/>
    </source>
</evidence>
<dbReference type="PATRIC" id="fig|930944.6.peg.1955"/>
<dbReference type="SUPFAM" id="SSF47323">
    <property type="entry name" value="Anticodon-binding domain of a subclass of class I aminoacyl-tRNA synthetases"/>
    <property type="match status" value="1"/>
</dbReference>
<dbReference type="Pfam" id="PF23493">
    <property type="entry name" value="CysS_C"/>
    <property type="match status" value="1"/>
</dbReference>
<dbReference type="InterPro" id="IPR014729">
    <property type="entry name" value="Rossmann-like_a/b/a_fold"/>
</dbReference>
<feature type="short sequence motif" description="'HIGH' region" evidence="12">
    <location>
        <begin position="30"/>
        <end position="40"/>
    </location>
</feature>
<evidence type="ECO:0000256" key="4">
    <source>
        <dbReference type="ARBA" id="ARBA00022490"/>
    </source>
</evidence>
<dbReference type="GO" id="GO:0004817">
    <property type="term" value="F:cysteine-tRNA ligase activity"/>
    <property type="evidence" value="ECO:0007669"/>
    <property type="project" value="UniProtKB-UniRule"/>
</dbReference>
<keyword evidence="9 12" id="KW-0067">ATP-binding</keyword>
<evidence type="ECO:0000256" key="5">
    <source>
        <dbReference type="ARBA" id="ARBA00022598"/>
    </source>
</evidence>
<evidence type="ECO:0000256" key="11">
    <source>
        <dbReference type="ARBA" id="ARBA00023146"/>
    </source>
</evidence>
<evidence type="ECO:0000256" key="9">
    <source>
        <dbReference type="ARBA" id="ARBA00022840"/>
    </source>
</evidence>
<dbReference type="InterPro" id="IPR015273">
    <property type="entry name" value="Cys-tRNA-synt_Ia_DALR"/>
</dbReference>
<evidence type="ECO:0000259" key="13">
    <source>
        <dbReference type="SMART" id="SM00840"/>
    </source>
</evidence>
<dbReference type="InterPro" id="IPR024909">
    <property type="entry name" value="Cys-tRNA/MSH_ligase"/>
</dbReference>
<dbReference type="SMART" id="SM00840">
    <property type="entry name" value="DALR_2"/>
    <property type="match status" value="1"/>
</dbReference>
<dbReference type="AlphaFoldDB" id="A0A0H3NSF1"/>
<dbReference type="Proteomes" id="UP000008084">
    <property type="component" value="Chromosome"/>
</dbReference>
<dbReference type="RefSeq" id="WP_005158278.1">
    <property type="nucleotide sequence ID" value="NC_017564.1"/>
</dbReference>
<proteinExistence type="inferred from homology"/>
<dbReference type="GeneID" id="31410002"/>
<dbReference type="FunFam" id="1.20.120.1910:FF:000001">
    <property type="entry name" value="Cysteine--tRNA ligase"/>
    <property type="match status" value="1"/>
</dbReference>
<dbReference type="Gene3D" id="3.40.50.620">
    <property type="entry name" value="HUPs"/>
    <property type="match status" value="1"/>
</dbReference>
<feature type="domain" description="Cysteinyl-tRNA synthetase class Ia DALR" evidence="13">
    <location>
        <begin position="341"/>
        <end position="402"/>
    </location>
</feature>
<name>A0A0H3NSF1_YERE1</name>
<dbReference type="PANTHER" id="PTHR10890">
    <property type="entry name" value="CYSTEINYL-TRNA SYNTHETASE"/>
    <property type="match status" value="1"/>
</dbReference>
<sequence length="461" mass="52160">MLKIFNTLSRQKEEFKPIHAGKIGMYVCGITIYDLCHIGHGRTFVAFDVVARYLRYLGYSLTYVRNVTDVDDKIIKRAIENNETCEQLTTRMLAEMHKDFDALNLQRPDLEPRATHHIPEIIELTERLIARNHAYVAANGDVMFSVESDPDYGVLSRQDLDQLQAGARVEVADVKRNPMDFVLWKMSKPGEPSWESPWGPGRPGWHIECSAMNGKQLGAHFDIHGGGSDLMFPHHENEIAQSTCAHDGPYVNYWMHSGMVMIDKEKMSKSLNNFFTIRDVLVYYDAETVRYFLMSGHYRSQLNYSEENLKQARASLERLYTALRGTDVNAAPAGGAEFEARFRAAMDDDFNTPEAYSVLFDIAREVNRLKAEDITAANALAAELRKLAHVLGLLEQDPELFLQSGAQADGDEVAKIEALIKQRNDARSSKDWALADSARDQLNELGIVLEDGPQGTVWRRK</sequence>
<feature type="binding site" evidence="12">
    <location>
        <position position="28"/>
    </location>
    <ligand>
        <name>Zn(2+)</name>
        <dbReference type="ChEBI" id="CHEBI:29105"/>
    </ligand>
</feature>
<reference evidence="14 15" key="1">
    <citation type="journal article" date="2011" name="J. Bacteriol.">
        <title>Complete genome sequence of Yersinia enterocolitica subsp. palearctica serogroup O:3.</title>
        <authorList>
            <person name="Batzilla J."/>
            <person name="Hoper D."/>
            <person name="Antonenka U."/>
            <person name="Heesemann J."/>
            <person name="Rakin A."/>
        </authorList>
    </citation>
    <scope>NUCLEOTIDE SEQUENCE [LARGE SCALE GENOMIC DNA]</scope>
    <source>
        <strain evidence="15">DSM 13030 / CIP 106945 / Y11</strain>
    </source>
</reference>
<dbReference type="PRINTS" id="PR00983">
    <property type="entry name" value="TRNASYNTHCYS"/>
</dbReference>
<dbReference type="HAMAP" id="MF_00041">
    <property type="entry name" value="Cys_tRNA_synth"/>
    <property type="match status" value="1"/>
</dbReference>
<dbReference type="SUPFAM" id="SSF52374">
    <property type="entry name" value="Nucleotidylyl transferase"/>
    <property type="match status" value="1"/>
</dbReference>
<keyword evidence="7 12" id="KW-0547">Nucleotide-binding</keyword>
<dbReference type="Pfam" id="PF09190">
    <property type="entry name" value="DALR_2"/>
    <property type="match status" value="1"/>
</dbReference>
<comment type="cofactor">
    <cofactor evidence="12">
        <name>Zn(2+)</name>
        <dbReference type="ChEBI" id="CHEBI:29105"/>
    </cofactor>
    <text evidence="12">Binds 1 zinc ion per subunit.</text>
</comment>
<comment type="catalytic activity">
    <reaction evidence="12">
        <text>tRNA(Cys) + L-cysteine + ATP = L-cysteinyl-tRNA(Cys) + AMP + diphosphate</text>
        <dbReference type="Rhea" id="RHEA:17773"/>
        <dbReference type="Rhea" id="RHEA-COMP:9661"/>
        <dbReference type="Rhea" id="RHEA-COMP:9679"/>
        <dbReference type="ChEBI" id="CHEBI:30616"/>
        <dbReference type="ChEBI" id="CHEBI:33019"/>
        <dbReference type="ChEBI" id="CHEBI:35235"/>
        <dbReference type="ChEBI" id="CHEBI:78442"/>
        <dbReference type="ChEBI" id="CHEBI:78517"/>
        <dbReference type="ChEBI" id="CHEBI:456215"/>
        <dbReference type="EC" id="6.1.1.16"/>
    </reaction>
</comment>
<accession>A0A0H3NSF1</accession>
<organism evidence="14 15">
    <name type="scientific">Yersinia enterocolitica subsp. palearctica serotype O:3 (strain DSM 13030 / CIP 106945 / Y11)</name>
    <dbReference type="NCBI Taxonomy" id="930944"/>
    <lineage>
        <taxon>Bacteria</taxon>
        <taxon>Pseudomonadati</taxon>
        <taxon>Pseudomonadota</taxon>
        <taxon>Gammaproteobacteria</taxon>
        <taxon>Enterobacterales</taxon>
        <taxon>Yersiniaceae</taxon>
        <taxon>Yersinia</taxon>
    </lineage>
</organism>
<keyword evidence="6 12" id="KW-0479">Metal-binding</keyword>
<feature type="binding site" evidence="12">
    <location>
        <position position="234"/>
    </location>
    <ligand>
        <name>Zn(2+)</name>
        <dbReference type="ChEBI" id="CHEBI:29105"/>
    </ligand>
</feature>